<dbReference type="PANTHER" id="PTHR38597:SF1">
    <property type="entry name" value="BLL3834 PROTEIN"/>
    <property type="match status" value="1"/>
</dbReference>
<sequence>MSPRKTGTADLPLHGGRAPRWLFSRMAHLAGLIAEAIVIEFGPEELLRRLCDPFFFQSLGNLLGFDWHSSGLTTTTTGALKEGIRGKERELGFFVAGGKGKTSRKTPQELERIAEITGLDASPLVRASRLTAKVDTSALQDGYQIYHHAFFVTKSGLWGVVQQGMNERRKTARRYHWLGERLKSFVEEPHSGIVTQKREGLVLDLTRRKAAENRNLVVELSRHDPEKTTKEIEKLRELKLPRRHALLLSDINPKYLEKILLKTYERAPLDFEELLEIRGVGPKTIRALSLLSDLIYGKPPSFEDPALYSFAHGGKDGHPFPVQKRLYDRSIEVIERAIKLSKLGRTEKLKALRKLSEIFQTP</sequence>
<gene>
    <name evidence="1" type="ORF">ENG67_04950</name>
</gene>
<protein>
    <submittedName>
        <fullName evidence="1">DUF763 domain-containing protein</fullName>
    </submittedName>
</protein>
<dbReference type="InterPro" id="IPR008482">
    <property type="entry name" value="DUF763"/>
</dbReference>
<comment type="caution">
    <text evidence="1">The sequence shown here is derived from an EMBL/GenBank/DDBJ whole genome shotgun (WGS) entry which is preliminary data.</text>
</comment>
<organism evidence="1">
    <name type="scientific">candidate division WOR-3 bacterium</name>
    <dbReference type="NCBI Taxonomy" id="2052148"/>
    <lineage>
        <taxon>Bacteria</taxon>
        <taxon>Bacteria division WOR-3</taxon>
    </lineage>
</organism>
<evidence type="ECO:0000313" key="1">
    <source>
        <dbReference type="EMBL" id="HDM90537.1"/>
    </source>
</evidence>
<accession>A0A7C0XDD0</accession>
<dbReference type="Pfam" id="PF05559">
    <property type="entry name" value="DUF763"/>
    <property type="match status" value="1"/>
</dbReference>
<proteinExistence type="predicted"/>
<name>A0A7C0XDD0_UNCW3</name>
<dbReference type="PANTHER" id="PTHR38597">
    <property type="entry name" value="BLL3834 PROTEIN"/>
    <property type="match status" value="1"/>
</dbReference>
<dbReference type="AlphaFoldDB" id="A0A7C0XDD0"/>
<dbReference type="EMBL" id="DRBW01000188">
    <property type="protein sequence ID" value="HDM90537.1"/>
    <property type="molecule type" value="Genomic_DNA"/>
</dbReference>
<reference evidence="1" key="1">
    <citation type="journal article" date="2020" name="mSystems">
        <title>Genome- and Community-Level Interaction Insights into Carbon Utilization and Element Cycling Functions of Hydrothermarchaeota in Hydrothermal Sediment.</title>
        <authorList>
            <person name="Zhou Z."/>
            <person name="Liu Y."/>
            <person name="Xu W."/>
            <person name="Pan J."/>
            <person name="Luo Z.H."/>
            <person name="Li M."/>
        </authorList>
    </citation>
    <scope>NUCLEOTIDE SEQUENCE [LARGE SCALE GENOMIC DNA]</scope>
    <source>
        <strain evidence="1">HyVt-237</strain>
    </source>
</reference>
<dbReference type="Proteomes" id="UP000885931">
    <property type="component" value="Unassembled WGS sequence"/>
</dbReference>